<keyword evidence="2" id="KW-1185">Reference proteome</keyword>
<proteinExistence type="predicted"/>
<protein>
    <submittedName>
        <fullName evidence="1">Uncharacterized protein</fullName>
    </submittedName>
</protein>
<dbReference type="EMBL" id="CM044708">
    <property type="protein sequence ID" value="KAI5648205.1"/>
    <property type="molecule type" value="Genomic_DNA"/>
</dbReference>
<organism evidence="1 2">
    <name type="scientific">Catharanthus roseus</name>
    <name type="common">Madagascar periwinkle</name>
    <name type="synonym">Vinca rosea</name>
    <dbReference type="NCBI Taxonomy" id="4058"/>
    <lineage>
        <taxon>Eukaryota</taxon>
        <taxon>Viridiplantae</taxon>
        <taxon>Streptophyta</taxon>
        <taxon>Embryophyta</taxon>
        <taxon>Tracheophyta</taxon>
        <taxon>Spermatophyta</taxon>
        <taxon>Magnoliopsida</taxon>
        <taxon>eudicotyledons</taxon>
        <taxon>Gunneridae</taxon>
        <taxon>Pentapetalae</taxon>
        <taxon>asterids</taxon>
        <taxon>lamiids</taxon>
        <taxon>Gentianales</taxon>
        <taxon>Apocynaceae</taxon>
        <taxon>Rauvolfioideae</taxon>
        <taxon>Vinceae</taxon>
        <taxon>Catharanthinae</taxon>
        <taxon>Catharanthus</taxon>
    </lineage>
</organism>
<comment type="caution">
    <text evidence="1">The sequence shown here is derived from an EMBL/GenBank/DDBJ whole genome shotgun (WGS) entry which is preliminary data.</text>
</comment>
<evidence type="ECO:0000313" key="2">
    <source>
        <dbReference type="Proteomes" id="UP001060085"/>
    </source>
</evidence>
<sequence>MASKLNFDPRDKESCMKLLETLTSNAPFIQQQVLGEILAKNANTEYLKGFLLDGSEDDDNIEHFKNRVPLVAYEDMKPYFDRIVSGEASSAIISAEPITELFISSGTSCGKHKLLPSTAEEAGRRGMYQFISAALLNMHIEGLNKGRIMLFTFTRPDIETPNGLIITYATCSFLKNLKPTKELNPFDGFSSPIEVILCTETKQSIFCQLLCSLVRRFEVVRVGSSVASLFVWGIKFLEENWQEICANIRTGQISEWITEPNCRKAVSSILNKEMPDLADKVDEIFREQSWEGIVKKLWPNTKIVDAISTGTMAQYVPLVNFYSGGLPLVSMHYVCSEGFFGLNLEPLTMLNEDVSYTLLPNMAYFEFLPVDQKEEENDDLKGEDVKNNELVVDLANVKVGQKYELIVTTFTGLYRYRVGDILLPTGFYNKAPKFKFIRRQNVVLSIDIEKTTEEDLFKAITNAMKILEANGFFLSDYTSYVNASKVPYHYVLFWELQMRRNGEEQELDGVQMEKCCAVVEQSLDATYRMLRNRRNAIGPLEIKVVNPGTFQKLMDFFVSEGSSVNQYKTPKCIKVDKAIELLNSSVMGTYSSKCIPTYN</sequence>
<accession>A0ACB9ZP45</accession>
<reference evidence="2" key="1">
    <citation type="journal article" date="2023" name="Nat. Plants">
        <title>Single-cell RNA sequencing provides a high-resolution roadmap for understanding the multicellular compartmentation of specialized metabolism.</title>
        <authorList>
            <person name="Sun S."/>
            <person name="Shen X."/>
            <person name="Li Y."/>
            <person name="Li Y."/>
            <person name="Wang S."/>
            <person name="Li R."/>
            <person name="Zhang H."/>
            <person name="Shen G."/>
            <person name="Guo B."/>
            <person name="Wei J."/>
            <person name="Xu J."/>
            <person name="St-Pierre B."/>
            <person name="Chen S."/>
            <person name="Sun C."/>
        </authorList>
    </citation>
    <scope>NUCLEOTIDE SEQUENCE [LARGE SCALE GENOMIC DNA]</scope>
</reference>
<gene>
    <name evidence="1" type="ORF">M9H77_34210</name>
</gene>
<dbReference type="Proteomes" id="UP001060085">
    <property type="component" value="Linkage Group LG08"/>
</dbReference>
<evidence type="ECO:0000313" key="1">
    <source>
        <dbReference type="EMBL" id="KAI5648205.1"/>
    </source>
</evidence>
<name>A0ACB9ZP45_CATRO</name>